<dbReference type="Gene3D" id="3.30.565.10">
    <property type="entry name" value="Histidine kinase-like ATPase, C-terminal domain"/>
    <property type="match status" value="1"/>
</dbReference>
<evidence type="ECO:0000256" key="9">
    <source>
        <dbReference type="ARBA" id="ARBA00022723"/>
    </source>
</evidence>
<dbReference type="PANTHER" id="PTHR24421:SF55">
    <property type="entry name" value="SENSOR HISTIDINE KINASE YDFH"/>
    <property type="match status" value="1"/>
</dbReference>
<dbReference type="InterPro" id="IPR016381">
    <property type="entry name" value="Sig_transdc_His_kinase_DegS"/>
</dbReference>
<dbReference type="InterPro" id="IPR008595">
    <property type="entry name" value="DegS"/>
</dbReference>
<feature type="domain" description="Histidine kinase" evidence="17">
    <location>
        <begin position="154"/>
        <end position="356"/>
    </location>
</feature>
<keyword evidence="6" id="KW-0004">4Fe-4S</keyword>
<evidence type="ECO:0000256" key="8">
    <source>
        <dbReference type="ARBA" id="ARBA00022679"/>
    </source>
</evidence>
<dbReference type="PIRSF" id="PIRSF003169">
    <property type="entry name" value="STHK_DegS"/>
    <property type="match status" value="1"/>
</dbReference>
<proteinExistence type="predicted"/>
<dbReference type="InterPro" id="IPR036890">
    <property type="entry name" value="HATPase_C_sf"/>
</dbReference>
<evidence type="ECO:0000256" key="16">
    <source>
        <dbReference type="SAM" id="Coils"/>
    </source>
</evidence>
<dbReference type="Proteomes" id="UP000324781">
    <property type="component" value="Unassembled WGS sequence"/>
</dbReference>
<dbReference type="GO" id="GO:0046872">
    <property type="term" value="F:metal ion binding"/>
    <property type="evidence" value="ECO:0007669"/>
    <property type="project" value="UniProtKB-KW"/>
</dbReference>
<keyword evidence="16" id="KW-0175">Coiled coil</keyword>
<keyword evidence="11" id="KW-0408">Iron</keyword>
<dbReference type="GO" id="GO:0000155">
    <property type="term" value="F:phosphorelay sensor kinase activity"/>
    <property type="evidence" value="ECO:0007669"/>
    <property type="project" value="InterPro"/>
</dbReference>
<keyword evidence="19" id="KW-1185">Reference proteome</keyword>
<keyword evidence="10 18" id="KW-0418">Kinase</keyword>
<name>A0A1M6GGI4_9FIRM</name>
<evidence type="ECO:0000256" key="11">
    <source>
        <dbReference type="ARBA" id="ARBA00023004"/>
    </source>
</evidence>
<dbReference type="InterPro" id="IPR011712">
    <property type="entry name" value="Sig_transdc_His_kin_sub3_dim/P"/>
</dbReference>
<dbReference type="InterPro" id="IPR003594">
    <property type="entry name" value="HATPase_dom"/>
</dbReference>
<dbReference type="RefSeq" id="WP_149678739.1">
    <property type="nucleotide sequence ID" value="NZ_FQZP01000024.1"/>
</dbReference>
<dbReference type="CDD" id="cd16917">
    <property type="entry name" value="HATPase_UhpB-NarQ-NarX-like"/>
    <property type="match status" value="1"/>
</dbReference>
<organism evidence="18 19">
    <name type="scientific">Thermoclostridium caenicola</name>
    <dbReference type="NCBI Taxonomy" id="659425"/>
    <lineage>
        <taxon>Bacteria</taxon>
        <taxon>Bacillati</taxon>
        <taxon>Bacillota</taxon>
        <taxon>Clostridia</taxon>
        <taxon>Eubacteriales</taxon>
        <taxon>Oscillospiraceae</taxon>
        <taxon>Thermoclostridium</taxon>
    </lineage>
</organism>
<dbReference type="AlphaFoldDB" id="A0A1M6GGI4"/>
<evidence type="ECO:0000256" key="14">
    <source>
        <dbReference type="ARBA" id="ARBA00024827"/>
    </source>
</evidence>
<evidence type="ECO:0000313" key="19">
    <source>
        <dbReference type="Proteomes" id="UP000324781"/>
    </source>
</evidence>
<keyword evidence="12" id="KW-0902">Two-component regulatory system</keyword>
<evidence type="ECO:0000259" key="17">
    <source>
        <dbReference type="PROSITE" id="PS50109"/>
    </source>
</evidence>
<accession>A0A1M6GGI4</accession>
<keyword evidence="8" id="KW-0808">Transferase</keyword>
<dbReference type="GO" id="GO:0051539">
    <property type="term" value="F:4 iron, 4 sulfur cluster binding"/>
    <property type="evidence" value="ECO:0007669"/>
    <property type="project" value="UniProtKB-KW"/>
</dbReference>
<evidence type="ECO:0000256" key="10">
    <source>
        <dbReference type="ARBA" id="ARBA00022777"/>
    </source>
</evidence>
<reference evidence="18 19" key="1">
    <citation type="submission" date="2016-11" db="EMBL/GenBank/DDBJ databases">
        <authorList>
            <person name="Varghese N."/>
            <person name="Submissions S."/>
        </authorList>
    </citation>
    <scope>NUCLEOTIDE SEQUENCE [LARGE SCALE GENOMIC DNA]</scope>
    <source>
        <strain evidence="18 19">DSM 19027</strain>
    </source>
</reference>
<dbReference type="Pfam" id="PF02518">
    <property type="entry name" value="HATPase_c"/>
    <property type="match status" value="1"/>
</dbReference>
<dbReference type="Gene3D" id="1.20.5.1930">
    <property type="match status" value="1"/>
</dbReference>
<protein>
    <recommendedName>
        <fullName evidence="5">Oxygen sensor histidine kinase NreB</fullName>
        <ecNumber evidence="4">2.7.13.3</ecNumber>
    </recommendedName>
    <alternativeName>
        <fullName evidence="15">Nitrogen regulation protein B</fullName>
    </alternativeName>
</protein>
<dbReference type="SUPFAM" id="SSF58100">
    <property type="entry name" value="Bacterial hemolysins"/>
    <property type="match status" value="1"/>
</dbReference>
<keyword evidence="9" id="KW-0479">Metal-binding</keyword>
<evidence type="ECO:0000256" key="2">
    <source>
        <dbReference type="ARBA" id="ARBA00001966"/>
    </source>
</evidence>
<keyword evidence="7" id="KW-0963">Cytoplasm</keyword>
<dbReference type="PANTHER" id="PTHR24421">
    <property type="entry name" value="NITRATE/NITRITE SENSOR PROTEIN NARX-RELATED"/>
    <property type="match status" value="1"/>
</dbReference>
<evidence type="ECO:0000256" key="15">
    <source>
        <dbReference type="ARBA" id="ARBA00030800"/>
    </source>
</evidence>
<dbReference type="Pfam" id="PF05384">
    <property type="entry name" value="DegS"/>
    <property type="match status" value="1"/>
</dbReference>
<comment type="function">
    <text evidence="14">Member of the two-component regulatory system NreB/NreC involved in the control of dissimilatory nitrate/nitrite reduction in response to oxygen. NreB functions as a direct oxygen sensor histidine kinase which is autophosphorylated, in the absence of oxygen, probably at the conserved histidine residue, and transfers its phosphate group probably to a conserved aspartate residue of NreC. NreB/NreC activates the expression of the nitrate (narGHJI) and nitrite (nir) reductase operons, as well as the putative nitrate transporter gene narT.</text>
</comment>
<dbReference type="GO" id="GO:0005737">
    <property type="term" value="C:cytoplasm"/>
    <property type="evidence" value="ECO:0007669"/>
    <property type="project" value="UniProtKB-SubCell"/>
</dbReference>
<evidence type="ECO:0000256" key="4">
    <source>
        <dbReference type="ARBA" id="ARBA00012438"/>
    </source>
</evidence>
<dbReference type="InterPro" id="IPR005467">
    <property type="entry name" value="His_kinase_dom"/>
</dbReference>
<dbReference type="GO" id="GO:0046983">
    <property type="term" value="F:protein dimerization activity"/>
    <property type="evidence" value="ECO:0007669"/>
    <property type="project" value="InterPro"/>
</dbReference>
<dbReference type="EMBL" id="FQZP01000024">
    <property type="protein sequence ID" value="SHJ09070.1"/>
    <property type="molecule type" value="Genomic_DNA"/>
</dbReference>
<dbReference type="EC" id="2.7.13.3" evidence="4"/>
<evidence type="ECO:0000256" key="7">
    <source>
        <dbReference type="ARBA" id="ARBA00022490"/>
    </source>
</evidence>
<comment type="cofactor">
    <cofactor evidence="2">
        <name>[4Fe-4S] cluster</name>
        <dbReference type="ChEBI" id="CHEBI:49883"/>
    </cofactor>
</comment>
<dbReference type="PRINTS" id="PR00344">
    <property type="entry name" value="BCTRLSENSOR"/>
</dbReference>
<evidence type="ECO:0000256" key="3">
    <source>
        <dbReference type="ARBA" id="ARBA00004496"/>
    </source>
</evidence>
<comment type="catalytic activity">
    <reaction evidence="1">
        <text>ATP + protein L-histidine = ADP + protein N-phospho-L-histidine.</text>
        <dbReference type="EC" id="2.7.13.3"/>
    </reaction>
</comment>
<dbReference type="OrthoDB" id="9781904at2"/>
<feature type="coiled-coil region" evidence="16">
    <location>
        <begin position="4"/>
        <end position="151"/>
    </location>
</feature>
<dbReference type="SUPFAM" id="SSF55874">
    <property type="entry name" value="ATPase domain of HSP90 chaperone/DNA topoisomerase II/histidine kinase"/>
    <property type="match status" value="1"/>
</dbReference>
<gene>
    <name evidence="18" type="ORF">SAMN05444373_10243</name>
</gene>
<evidence type="ECO:0000256" key="12">
    <source>
        <dbReference type="ARBA" id="ARBA00023012"/>
    </source>
</evidence>
<dbReference type="PROSITE" id="PS50109">
    <property type="entry name" value="HIS_KIN"/>
    <property type="match status" value="1"/>
</dbReference>
<evidence type="ECO:0000313" key="18">
    <source>
        <dbReference type="EMBL" id="SHJ09070.1"/>
    </source>
</evidence>
<evidence type="ECO:0000256" key="6">
    <source>
        <dbReference type="ARBA" id="ARBA00022485"/>
    </source>
</evidence>
<feature type="coiled-coil region" evidence="16">
    <location>
        <begin position="178"/>
        <end position="205"/>
    </location>
</feature>
<comment type="subcellular location">
    <subcellularLocation>
        <location evidence="3">Cytoplasm</location>
    </subcellularLocation>
</comment>
<evidence type="ECO:0000256" key="13">
    <source>
        <dbReference type="ARBA" id="ARBA00023014"/>
    </source>
</evidence>
<dbReference type="Pfam" id="PF07730">
    <property type="entry name" value="HisKA_3"/>
    <property type="match status" value="1"/>
</dbReference>
<dbReference type="SMART" id="SM00387">
    <property type="entry name" value="HATPase_c"/>
    <property type="match status" value="1"/>
</dbReference>
<sequence>MEIAENARKEVAILKEEIQALQAEVQEVIKNSERLEKLMIKSRIKLATISGDYTRYTEEDMRAAYEEADRLRVELAVSRERERQTVIRRNELERRLKNAEVTLEKAEKLVAQVSTVLDYLAGDLSKLDEHIESAEQKRTLALRIIKAQEEERRRIAREMHDGPAQSMSNVILKAEICEKLFEIDLEKAREELSALKEMVRACLKDVRRIIYDLRPMSIDDLGLSPTLQKYIDNFVNETGIRVDLMFIETDNKIKDSNIVLTVFRLVQECLNNVKKHACATQVTIQLEGTTKGLTVRIKDDGKGFDTARLSREPAHSDSGYGVIGMRERVELLGGSFSIESKTGKGTTVRATLPYSLQGV</sequence>
<dbReference type="GO" id="GO:0016020">
    <property type="term" value="C:membrane"/>
    <property type="evidence" value="ECO:0007669"/>
    <property type="project" value="InterPro"/>
</dbReference>
<dbReference type="InterPro" id="IPR050482">
    <property type="entry name" value="Sensor_HK_TwoCompSys"/>
</dbReference>
<dbReference type="InterPro" id="IPR004358">
    <property type="entry name" value="Sig_transdc_His_kin-like_C"/>
</dbReference>
<keyword evidence="13" id="KW-0411">Iron-sulfur</keyword>
<evidence type="ECO:0000256" key="1">
    <source>
        <dbReference type="ARBA" id="ARBA00000085"/>
    </source>
</evidence>
<evidence type="ECO:0000256" key="5">
    <source>
        <dbReference type="ARBA" id="ARBA00017322"/>
    </source>
</evidence>